<dbReference type="Pfam" id="PF00059">
    <property type="entry name" value="Lectin_C"/>
    <property type="match status" value="1"/>
</dbReference>
<sequence length="385" mass="43186">MNKLSLHIPTVICCACLLLDLHLCVTSQVVQMCPTTWKTSVQTRSCIKTFSIKKTWDDARHVCKRHGGDLLIHYNKMIRNLIYENNRHYYDVFFWIGLNDQKQEHNFVWLDNIQNNISIPWHRGQPSDTRKKENCVVLTHLLSNDKYGFLDEDCSNGNAYICEVFPTCTSNKYGIYCVDSCSQNCGGLQSACDSFDGRCIHGCDIGYKGLRCKTGCTNNTFGANCIYTCSTHCGGPNNTCSSVNGFCTFGCDEGYEGARCKNKSRSQVFFTILKIIAASFLGMMMSSVVMFCIRRLSLKKASTKSFSEPDEKMSNTQDDSLFARLKRSVPEKDSSNTTPDQKTSGSVSVHDDKKSGGSASTERSNTSHMYTVEDKTNWTALQKDA</sequence>
<dbReference type="SUPFAM" id="SSF56436">
    <property type="entry name" value="C-type lectin-like"/>
    <property type="match status" value="1"/>
</dbReference>
<dbReference type="InterPro" id="IPR016187">
    <property type="entry name" value="CTDL_fold"/>
</dbReference>
<organism evidence="6 7">
    <name type="scientific">Elysia crispata</name>
    <name type="common">lettuce slug</name>
    <dbReference type="NCBI Taxonomy" id="231223"/>
    <lineage>
        <taxon>Eukaryota</taxon>
        <taxon>Metazoa</taxon>
        <taxon>Spiralia</taxon>
        <taxon>Lophotrochozoa</taxon>
        <taxon>Mollusca</taxon>
        <taxon>Gastropoda</taxon>
        <taxon>Heterobranchia</taxon>
        <taxon>Euthyneura</taxon>
        <taxon>Panpulmonata</taxon>
        <taxon>Sacoglossa</taxon>
        <taxon>Placobranchoidea</taxon>
        <taxon>Plakobranchidae</taxon>
        <taxon>Elysia</taxon>
    </lineage>
</organism>
<dbReference type="AlphaFoldDB" id="A0AAE1D7I4"/>
<feature type="signal peptide" evidence="4">
    <location>
        <begin position="1"/>
        <end position="27"/>
    </location>
</feature>
<gene>
    <name evidence="6" type="ORF">RRG08_010105</name>
</gene>
<dbReference type="PANTHER" id="PTHR22799">
    <property type="entry name" value="TETRANECTIN-RELATED"/>
    <property type="match status" value="1"/>
</dbReference>
<keyword evidence="3" id="KW-0472">Membrane</keyword>
<dbReference type="PANTHER" id="PTHR22799:SF6">
    <property type="entry name" value="C-TYPE LECTIN DOMAIN FAMILY 4 MEMBER M-LIKE"/>
    <property type="match status" value="1"/>
</dbReference>
<evidence type="ECO:0000256" key="3">
    <source>
        <dbReference type="SAM" id="Phobius"/>
    </source>
</evidence>
<comment type="caution">
    <text evidence="6">The sequence shown here is derived from an EMBL/GenBank/DDBJ whole genome shotgun (WGS) entry which is preliminary data.</text>
</comment>
<dbReference type="InterPro" id="IPR051663">
    <property type="entry name" value="CLec_Tetranectin-domain"/>
</dbReference>
<feature type="region of interest" description="Disordered" evidence="2">
    <location>
        <begin position="327"/>
        <end position="385"/>
    </location>
</feature>
<evidence type="ECO:0000313" key="7">
    <source>
        <dbReference type="Proteomes" id="UP001283361"/>
    </source>
</evidence>
<keyword evidence="7" id="KW-1185">Reference proteome</keyword>
<dbReference type="InterPro" id="IPR016186">
    <property type="entry name" value="C-type_lectin-like/link_sf"/>
</dbReference>
<dbReference type="InterPro" id="IPR001304">
    <property type="entry name" value="C-type_lectin-like"/>
</dbReference>
<keyword evidence="4" id="KW-0732">Signal</keyword>
<feature type="domain" description="C-type lectin" evidence="5">
    <location>
        <begin position="42"/>
        <end position="163"/>
    </location>
</feature>
<dbReference type="PROSITE" id="PS50041">
    <property type="entry name" value="C_TYPE_LECTIN_2"/>
    <property type="match status" value="1"/>
</dbReference>
<keyword evidence="1" id="KW-0430">Lectin</keyword>
<keyword evidence="3" id="KW-0812">Transmembrane</keyword>
<feature type="chain" id="PRO_5042007665" description="C-type lectin domain-containing protein" evidence="4">
    <location>
        <begin position="28"/>
        <end position="385"/>
    </location>
</feature>
<reference evidence="6" key="1">
    <citation type="journal article" date="2023" name="G3 (Bethesda)">
        <title>A reference genome for the long-term kleptoplast-retaining sea slug Elysia crispata morphotype clarki.</title>
        <authorList>
            <person name="Eastman K.E."/>
            <person name="Pendleton A.L."/>
            <person name="Shaikh M.A."/>
            <person name="Suttiyut T."/>
            <person name="Ogas R."/>
            <person name="Tomko P."/>
            <person name="Gavelis G."/>
            <person name="Widhalm J.R."/>
            <person name="Wisecaver J.H."/>
        </authorList>
    </citation>
    <scope>NUCLEOTIDE SEQUENCE</scope>
    <source>
        <strain evidence="6">ECLA1</strain>
    </source>
</reference>
<keyword evidence="3" id="KW-1133">Transmembrane helix</keyword>
<dbReference type="SMART" id="SM00034">
    <property type="entry name" value="CLECT"/>
    <property type="match status" value="1"/>
</dbReference>
<dbReference type="CDD" id="cd00037">
    <property type="entry name" value="CLECT"/>
    <property type="match status" value="1"/>
</dbReference>
<evidence type="ECO:0000256" key="1">
    <source>
        <dbReference type="ARBA" id="ARBA00022734"/>
    </source>
</evidence>
<evidence type="ECO:0000256" key="4">
    <source>
        <dbReference type="SAM" id="SignalP"/>
    </source>
</evidence>
<feature type="compositionally biased region" description="Polar residues" evidence="2">
    <location>
        <begin position="357"/>
        <end position="369"/>
    </location>
</feature>
<evidence type="ECO:0000256" key="2">
    <source>
        <dbReference type="SAM" id="MobiDB-lite"/>
    </source>
</evidence>
<name>A0AAE1D7I4_9GAST</name>
<dbReference type="Gene3D" id="3.10.100.10">
    <property type="entry name" value="Mannose-Binding Protein A, subunit A"/>
    <property type="match status" value="1"/>
</dbReference>
<evidence type="ECO:0000313" key="6">
    <source>
        <dbReference type="EMBL" id="KAK3759253.1"/>
    </source>
</evidence>
<dbReference type="GO" id="GO:0030246">
    <property type="term" value="F:carbohydrate binding"/>
    <property type="evidence" value="ECO:0007669"/>
    <property type="project" value="UniProtKB-KW"/>
</dbReference>
<feature type="transmembrane region" description="Helical" evidence="3">
    <location>
        <begin position="268"/>
        <end position="293"/>
    </location>
</feature>
<dbReference type="EMBL" id="JAWDGP010005146">
    <property type="protein sequence ID" value="KAK3759253.1"/>
    <property type="molecule type" value="Genomic_DNA"/>
</dbReference>
<proteinExistence type="predicted"/>
<dbReference type="Proteomes" id="UP001283361">
    <property type="component" value="Unassembled WGS sequence"/>
</dbReference>
<accession>A0AAE1D7I4</accession>
<evidence type="ECO:0000259" key="5">
    <source>
        <dbReference type="PROSITE" id="PS50041"/>
    </source>
</evidence>
<feature type="compositionally biased region" description="Polar residues" evidence="2">
    <location>
        <begin position="335"/>
        <end position="347"/>
    </location>
</feature>
<protein>
    <recommendedName>
        <fullName evidence="5">C-type lectin domain-containing protein</fullName>
    </recommendedName>
</protein>